<dbReference type="NCBIfam" id="NF033530">
    <property type="entry name" value="lasso_PqqD_Strm"/>
    <property type="match status" value="1"/>
</dbReference>
<dbReference type="AlphaFoldDB" id="A0A0K9XFS8"/>
<dbReference type="InterPro" id="IPR008792">
    <property type="entry name" value="PQQD"/>
</dbReference>
<dbReference type="InterPro" id="IPR041881">
    <property type="entry name" value="PqqD_sf"/>
</dbReference>
<accession>A0A0K9XFS8</accession>
<keyword evidence="2" id="KW-1185">Reference proteome</keyword>
<dbReference type="PATRIC" id="fig|1678637.3.peg.2540"/>
<gene>
    <name evidence="1" type="ORF">AC230_11770</name>
</gene>
<dbReference type="Pfam" id="PF05402">
    <property type="entry name" value="PqqD"/>
    <property type="match status" value="1"/>
</dbReference>
<reference evidence="2" key="1">
    <citation type="submission" date="2015-07" db="EMBL/GenBank/DDBJ databases">
        <title>Draft genome sequence of Streptomyces sp. CMAA 1322, a bacterium isolated from Caatinga biome, from dry forest semiarid of Brazil.</title>
        <authorList>
            <person name="Santos S.N."/>
            <person name="Gacesa R."/>
            <person name="Taketani R.G."/>
            <person name="Long P.F."/>
            <person name="Melo I.S."/>
        </authorList>
    </citation>
    <scope>NUCLEOTIDE SEQUENCE [LARGE SCALE GENOMIC DNA]</scope>
    <source>
        <strain evidence="2">CMAA 1322</strain>
    </source>
</reference>
<dbReference type="Proteomes" id="UP000037288">
    <property type="component" value="Unassembled WGS sequence"/>
</dbReference>
<dbReference type="STRING" id="1678637.AC230_11770"/>
<comment type="caution">
    <text evidence="1">The sequence shown here is derived from an EMBL/GenBank/DDBJ whole genome shotgun (WGS) entry which is preliminary data.</text>
</comment>
<protein>
    <recommendedName>
        <fullName evidence="3">Lasso peptide biosynthesis PqqD family chaperone</fullName>
    </recommendedName>
</protein>
<dbReference type="Gene3D" id="1.10.10.1150">
    <property type="entry name" value="Coenzyme PQQ synthesis protein D (PqqD)"/>
    <property type="match status" value="1"/>
</dbReference>
<dbReference type="RefSeq" id="WP_049716079.1">
    <property type="nucleotide sequence ID" value="NZ_LFXA01000007.1"/>
</dbReference>
<proteinExistence type="predicted"/>
<sequence length="89" mass="9630">MAETLTLKPGVLLTETEYGMALLDERTAEYWTLNPTAALVLRTLLDGHGTGRAAELLTERYEDVDPETAGEDVRRVVAELRAAGLVAAS</sequence>
<evidence type="ECO:0008006" key="3">
    <source>
        <dbReference type="Google" id="ProtNLM"/>
    </source>
</evidence>
<organism evidence="1 2">
    <name type="scientific">Streptomyces caatingaensis</name>
    <dbReference type="NCBI Taxonomy" id="1678637"/>
    <lineage>
        <taxon>Bacteria</taxon>
        <taxon>Bacillati</taxon>
        <taxon>Actinomycetota</taxon>
        <taxon>Actinomycetes</taxon>
        <taxon>Kitasatosporales</taxon>
        <taxon>Streptomycetaceae</taxon>
        <taxon>Streptomyces</taxon>
    </lineage>
</organism>
<name>A0A0K9XFS8_9ACTN</name>
<evidence type="ECO:0000313" key="1">
    <source>
        <dbReference type="EMBL" id="KNB52225.1"/>
    </source>
</evidence>
<dbReference type="OrthoDB" id="5195143at2"/>
<dbReference type="EMBL" id="LFXA01000007">
    <property type="protein sequence ID" value="KNB52225.1"/>
    <property type="molecule type" value="Genomic_DNA"/>
</dbReference>
<evidence type="ECO:0000313" key="2">
    <source>
        <dbReference type="Proteomes" id="UP000037288"/>
    </source>
</evidence>